<dbReference type="EMBL" id="LT670818">
    <property type="protein sequence ID" value="SHG65781.1"/>
    <property type="molecule type" value="Genomic_DNA"/>
</dbReference>
<gene>
    <name evidence="7" type="ORF">SAMN05444169_3537</name>
</gene>
<evidence type="ECO:0000256" key="3">
    <source>
        <dbReference type="ARBA" id="ARBA00022989"/>
    </source>
</evidence>
<dbReference type="InterPro" id="IPR051533">
    <property type="entry name" value="WaaL-like"/>
</dbReference>
<feature type="transmembrane region" description="Helical" evidence="5">
    <location>
        <begin position="25"/>
        <end position="42"/>
    </location>
</feature>
<feature type="transmembrane region" description="Helical" evidence="5">
    <location>
        <begin position="62"/>
        <end position="80"/>
    </location>
</feature>
<evidence type="ECO:0000259" key="6">
    <source>
        <dbReference type="Pfam" id="PF04932"/>
    </source>
</evidence>
<dbReference type="OrthoDB" id="4391260at2"/>
<accession>A0A1M5LL50</accession>
<sequence length="437" mass="47163">MSELAATSELRAVVGELRRQQVMDLVRGAAFIGTLLLAWITLHPFVDLGNQQLKDTTTGNETATYLVFGGITVLTVALAMRDNMRGLATLLTPAYLLFGGWIVVTVVLSLDPGTSVKRFALTACVIAVAAALPLLAKSQGELVRWFSIAALALLAVCYLGILLVPNLSIHLATDIQEPQLAGNWRGAFGHKNVAASVMAMVVFLGIYVVRSGAWLSGASVVVLASLFLLNTASKSSLALILLVLALTSLTSIVRSYWLRAVMLLAPLMVLALLGVGTVMNESLAAIAKLLPLDSSFTGRTDIWEFALQSLQLRLATGYGFEAFWGTDAIRNVPQGLEWAEYASHSHNGYLDTALSMGLPGLALLIAVLVLVPLRNFQTADSGGNNGPLTMAFLRIWLFGLYLSSLESFFLDRADPTWFTFLVAVFGLHYLARFRARE</sequence>
<evidence type="ECO:0000256" key="5">
    <source>
        <dbReference type="SAM" id="Phobius"/>
    </source>
</evidence>
<dbReference type="GO" id="GO:0016020">
    <property type="term" value="C:membrane"/>
    <property type="evidence" value="ECO:0007669"/>
    <property type="project" value="UniProtKB-SubCell"/>
</dbReference>
<evidence type="ECO:0000256" key="1">
    <source>
        <dbReference type="ARBA" id="ARBA00004141"/>
    </source>
</evidence>
<feature type="transmembrane region" description="Helical" evidence="5">
    <location>
        <begin position="214"/>
        <end position="230"/>
    </location>
</feature>
<evidence type="ECO:0000313" key="7">
    <source>
        <dbReference type="EMBL" id="SHG65781.1"/>
    </source>
</evidence>
<feature type="transmembrane region" description="Helical" evidence="5">
    <location>
        <begin position="192"/>
        <end position="209"/>
    </location>
</feature>
<proteinExistence type="predicted"/>
<dbReference type="Proteomes" id="UP000190675">
    <property type="component" value="Chromosome I"/>
</dbReference>
<dbReference type="GO" id="GO:0016874">
    <property type="term" value="F:ligase activity"/>
    <property type="evidence" value="ECO:0007669"/>
    <property type="project" value="UniProtKB-KW"/>
</dbReference>
<feature type="transmembrane region" description="Helical" evidence="5">
    <location>
        <begin position="260"/>
        <end position="279"/>
    </location>
</feature>
<dbReference type="PANTHER" id="PTHR37422:SF21">
    <property type="entry name" value="EXOQ-LIKE PROTEIN"/>
    <property type="match status" value="1"/>
</dbReference>
<feature type="transmembrane region" description="Helical" evidence="5">
    <location>
        <begin position="236"/>
        <end position="253"/>
    </location>
</feature>
<keyword evidence="3 5" id="KW-1133">Transmembrane helix</keyword>
<keyword evidence="2 5" id="KW-0812">Transmembrane</keyword>
<dbReference type="InterPro" id="IPR007016">
    <property type="entry name" value="O-antigen_ligase-rel_domated"/>
</dbReference>
<dbReference type="Pfam" id="PF04932">
    <property type="entry name" value="Wzy_C"/>
    <property type="match status" value="1"/>
</dbReference>
<keyword evidence="7" id="KW-0436">Ligase</keyword>
<dbReference type="PANTHER" id="PTHR37422">
    <property type="entry name" value="TEICHURONIC ACID BIOSYNTHESIS PROTEIN TUAE"/>
    <property type="match status" value="1"/>
</dbReference>
<protein>
    <submittedName>
        <fullName evidence="7">O-antigen ligase</fullName>
    </submittedName>
</protein>
<organism evidence="7 8">
    <name type="scientific">Bradyrhizobium erythrophlei</name>
    <dbReference type="NCBI Taxonomy" id="1437360"/>
    <lineage>
        <taxon>Bacteria</taxon>
        <taxon>Pseudomonadati</taxon>
        <taxon>Pseudomonadota</taxon>
        <taxon>Alphaproteobacteria</taxon>
        <taxon>Hyphomicrobiales</taxon>
        <taxon>Nitrobacteraceae</taxon>
        <taxon>Bradyrhizobium</taxon>
    </lineage>
</organism>
<feature type="transmembrane region" description="Helical" evidence="5">
    <location>
        <begin position="415"/>
        <end position="431"/>
    </location>
</feature>
<evidence type="ECO:0000256" key="2">
    <source>
        <dbReference type="ARBA" id="ARBA00022692"/>
    </source>
</evidence>
<feature type="transmembrane region" description="Helical" evidence="5">
    <location>
        <begin position="385"/>
        <end position="403"/>
    </location>
</feature>
<dbReference type="AlphaFoldDB" id="A0A1M5LL50"/>
<feature type="transmembrane region" description="Helical" evidence="5">
    <location>
        <begin position="353"/>
        <end position="373"/>
    </location>
</feature>
<feature type="transmembrane region" description="Helical" evidence="5">
    <location>
        <begin position="87"/>
        <end position="110"/>
    </location>
</feature>
<evidence type="ECO:0000256" key="4">
    <source>
        <dbReference type="ARBA" id="ARBA00023136"/>
    </source>
</evidence>
<dbReference type="RefSeq" id="WP_079567071.1">
    <property type="nucleotide sequence ID" value="NZ_LT670818.1"/>
</dbReference>
<keyword evidence="4 5" id="KW-0472">Membrane</keyword>
<feature type="transmembrane region" description="Helical" evidence="5">
    <location>
        <begin position="116"/>
        <end position="136"/>
    </location>
</feature>
<comment type="subcellular location">
    <subcellularLocation>
        <location evidence="1">Membrane</location>
        <topology evidence="1">Multi-pass membrane protein</topology>
    </subcellularLocation>
</comment>
<reference evidence="7 8" key="1">
    <citation type="submission" date="2016-11" db="EMBL/GenBank/DDBJ databases">
        <authorList>
            <person name="Jaros S."/>
            <person name="Januszkiewicz K."/>
            <person name="Wedrychowicz H."/>
        </authorList>
    </citation>
    <scope>NUCLEOTIDE SEQUENCE [LARGE SCALE GENOMIC DNA]</scope>
    <source>
        <strain evidence="7 8">GAS242</strain>
    </source>
</reference>
<evidence type="ECO:0000313" key="8">
    <source>
        <dbReference type="Proteomes" id="UP000190675"/>
    </source>
</evidence>
<feature type="domain" description="O-antigen ligase-related" evidence="6">
    <location>
        <begin position="220"/>
        <end position="365"/>
    </location>
</feature>
<name>A0A1M5LL50_9BRAD</name>
<feature type="transmembrane region" description="Helical" evidence="5">
    <location>
        <begin position="148"/>
        <end position="172"/>
    </location>
</feature>